<name>A0A2G6E9X3_9BACT</name>
<proteinExistence type="predicted"/>
<accession>A0A2G6E9X3</accession>
<organism evidence="1 2">
    <name type="scientific">candidate division KSB3 bacterium</name>
    <dbReference type="NCBI Taxonomy" id="2044937"/>
    <lineage>
        <taxon>Bacteria</taxon>
        <taxon>candidate division KSB3</taxon>
    </lineage>
</organism>
<protein>
    <submittedName>
        <fullName evidence="1">Uncharacterized protein</fullName>
    </submittedName>
</protein>
<comment type="caution">
    <text evidence="1">The sequence shown here is derived from an EMBL/GenBank/DDBJ whole genome shotgun (WGS) entry which is preliminary data.</text>
</comment>
<dbReference type="Proteomes" id="UP000229740">
    <property type="component" value="Unassembled WGS sequence"/>
</dbReference>
<evidence type="ECO:0000313" key="2">
    <source>
        <dbReference type="Proteomes" id="UP000229740"/>
    </source>
</evidence>
<sequence>MDLASLPDDAPVPLPVPDSTAAVLLSGQKAFSDIGLIESEASALLEARLTQRDEELSRRFSQAEIARTDAEPTPGLFSPQTNATPIDIELDSWQADGLISGEDDLGKGTTLVFAYTVDITFRNRLTRETRVVRSGQRAVSRGLGMTLAVLSGSPRHN</sequence>
<reference evidence="1 2" key="1">
    <citation type="submission" date="2017-10" db="EMBL/GenBank/DDBJ databases">
        <title>Novel microbial diversity and functional potential in the marine mammal oral microbiome.</title>
        <authorList>
            <person name="Dudek N.K."/>
            <person name="Sun C.L."/>
            <person name="Burstein D."/>
            <person name="Kantor R.S."/>
            <person name="Aliaga Goltsman D.S."/>
            <person name="Bik E.M."/>
            <person name="Thomas B.C."/>
            <person name="Banfield J.F."/>
            <person name="Relman D.A."/>
        </authorList>
    </citation>
    <scope>NUCLEOTIDE SEQUENCE [LARGE SCALE GENOMIC DNA]</scope>
    <source>
        <strain evidence="1">DOLZORAL124_49_17</strain>
    </source>
</reference>
<gene>
    <name evidence="1" type="ORF">CSB45_02430</name>
</gene>
<evidence type="ECO:0000313" key="1">
    <source>
        <dbReference type="EMBL" id="PID58876.1"/>
    </source>
</evidence>
<dbReference type="AlphaFoldDB" id="A0A2G6E9X3"/>
<dbReference type="EMBL" id="PDPS01000021">
    <property type="protein sequence ID" value="PID58876.1"/>
    <property type="molecule type" value="Genomic_DNA"/>
</dbReference>